<dbReference type="Pfam" id="PF00528">
    <property type="entry name" value="BPD_transp_1"/>
    <property type="match status" value="1"/>
</dbReference>
<evidence type="ECO:0000256" key="9">
    <source>
        <dbReference type="RuleBase" id="RU363032"/>
    </source>
</evidence>
<evidence type="ECO:0000259" key="10">
    <source>
        <dbReference type="PROSITE" id="PS50928"/>
    </source>
</evidence>
<feature type="transmembrane region" description="Helical" evidence="9">
    <location>
        <begin position="191"/>
        <end position="216"/>
    </location>
</feature>
<evidence type="ECO:0000313" key="11">
    <source>
        <dbReference type="EMBL" id="OEO32177.1"/>
    </source>
</evidence>
<dbReference type="EMBL" id="LAJE02000086">
    <property type="protein sequence ID" value="OEO32177.1"/>
    <property type="molecule type" value="Genomic_DNA"/>
</dbReference>
<keyword evidence="4 9" id="KW-0812">Transmembrane</keyword>
<feature type="transmembrane region" description="Helical" evidence="9">
    <location>
        <begin position="111"/>
        <end position="130"/>
    </location>
</feature>
<dbReference type="SUPFAM" id="SSF161098">
    <property type="entry name" value="MetI-like"/>
    <property type="match status" value="1"/>
</dbReference>
<dbReference type="GO" id="GO:0055085">
    <property type="term" value="P:transmembrane transport"/>
    <property type="evidence" value="ECO:0007669"/>
    <property type="project" value="InterPro"/>
</dbReference>
<comment type="caution">
    <text evidence="11">The sequence shown here is derived from an EMBL/GenBank/DDBJ whole genome shotgun (WGS) entry which is preliminary data.</text>
</comment>
<dbReference type="AlphaFoldDB" id="A0A1E5XUA0"/>
<keyword evidence="7 9" id="KW-1133">Transmembrane helix</keyword>
<comment type="similarity">
    <text evidence="9">Belongs to the binding-protein-dependent transport system permease family.</text>
</comment>
<feature type="transmembrane region" description="Helical" evidence="9">
    <location>
        <begin position="16"/>
        <end position="36"/>
    </location>
</feature>
<keyword evidence="3" id="KW-1003">Cell membrane</keyword>
<protein>
    <recommendedName>
        <fullName evidence="10">ABC transmembrane type-1 domain-containing protein</fullName>
    </recommendedName>
</protein>
<keyword evidence="12" id="KW-1185">Reference proteome</keyword>
<evidence type="ECO:0000313" key="12">
    <source>
        <dbReference type="Proteomes" id="UP000095463"/>
    </source>
</evidence>
<accession>A0A1E5XUA0</accession>
<dbReference type="Proteomes" id="UP000095463">
    <property type="component" value="Unassembled WGS sequence"/>
</dbReference>
<keyword evidence="6" id="KW-0653">Protein transport</keyword>
<evidence type="ECO:0000256" key="6">
    <source>
        <dbReference type="ARBA" id="ARBA00022927"/>
    </source>
</evidence>
<keyword evidence="8 9" id="KW-0472">Membrane</keyword>
<evidence type="ECO:0000256" key="7">
    <source>
        <dbReference type="ARBA" id="ARBA00022989"/>
    </source>
</evidence>
<dbReference type="InterPro" id="IPR050366">
    <property type="entry name" value="BP-dependent_transpt_permease"/>
</dbReference>
<evidence type="ECO:0000256" key="4">
    <source>
        <dbReference type="ARBA" id="ARBA00022692"/>
    </source>
</evidence>
<dbReference type="Gene3D" id="1.10.3720.10">
    <property type="entry name" value="MetI-like"/>
    <property type="match status" value="1"/>
</dbReference>
<reference evidence="11 12" key="1">
    <citation type="journal article" date="2015" name="Genome Announc.">
        <title>Genome Assemblies of Three Soil-Associated Devosia species: D. insulae, D. limi, and D. soli.</title>
        <authorList>
            <person name="Hassan Y.I."/>
            <person name="Lepp D."/>
            <person name="Zhou T."/>
        </authorList>
    </citation>
    <scope>NUCLEOTIDE SEQUENCE [LARGE SCALE GENOMIC DNA]</scope>
    <source>
        <strain evidence="11 12">DS-56</strain>
    </source>
</reference>
<evidence type="ECO:0000256" key="2">
    <source>
        <dbReference type="ARBA" id="ARBA00022448"/>
    </source>
</evidence>
<dbReference type="GO" id="GO:0015031">
    <property type="term" value="P:protein transport"/>
    <property type="evidence" value="ECO:0007669"/>
    <property type="project" value="UniProtKB-KW"/>
</dbReference>
<name>A0A1E5XUA0_9HYPH</name>
<dbReference type="PANTHER" id="PTHR43386:SF1">
    <property type="entry name" value="D,D-DIPEPTIDE TRANSPORT SYSTEM PERMEASE PROTEIN DDPC-RELATED"/>
    <property type="match status" value="1"/>
</dbReference>
<comment type="subcellular location">
    <subcellularLocation>
        <location evidence="1 9">Cell membrane</location>
        <topology evidence="1 9">Multi-pass membrane protein</topology>
    </subcellularLocation>
</comment>
<dbReference type="GO" id="GO:0015833">
    <property type="term" value="P:peptide transport"/>
    <property type="evidence" value="ECO:0007669"/>
    <property type="project" value="UniProtKB-KW"/>
</dbReference>
<dbReference type="PANTHER" id="PTHR43386">
    <property type="entry name" value="OLIGOPEPTIDE TRANSPORT SYSTEM PERMEASE PROTEIN APPC"/>
    <property type="match status" value="1"/>
</dbReference>
<feature type="transmembrane region" description="Helical" evidence="9">
    <location>
        <begin position="236"/>
        <end position="259"/>
    </location>
</feature>
<sequence length="269" mass="27613">MTLEAAPVRPGIDPRIVLGATLAVIIAFLALVSLAWTPHGAASLTPLAEPDAIHWIGTDAIGRDGTSVLMTATLTTLLLAVFGTLASLFVGIPVGAALAVRLPPSRRTAHVTSMLPPALLIGMLVSGLAAPANLTLFLAIALPGTVVAATITRRVLAPLWHRDYVTAARLAGLRPLAAAQRHVLPRLLPQLGALGLELLAIAILIEVSLSFAGLGVLPPGTSLGLMLREAQQFMAIRPLLILVPGAVAVVTALALMLAATGLRGARHGA</sequence>
<proteinExistence type="inferred from homology"/>
<evidence type="ECO:0000256" key="3">
    <source>
        <dbReference type="ARBA" id="ARBA00022475"/>
    </source>
</evidence>
<keyword evidence="2 9" id="KW-0813">Transport</keyword>
<keyword evidence="5" id="KW-0571">Peptide transport</keyword>
<dbReference type="PROSITE" id="PS50928">
    <property type="entry name" value="ABC_TM1"/>
    <property type="match status" value="1"/>
</dbReference>
<evidence type="ECO:0000256" key="8">
    <source>
        <dbReference type="ARBA" id="ARBA00023136"/>
    </source>
</evidence>
<dbReference type="InterPro" id="IPR000515">
    <property type="entry name" value="MetI-like"/>
</dbReference>
<dbReference type="OrthoDB" id="7949916at2"/>
<organism evidence="11 12">
    <name type="scientific">Devosia insulae DS-56</name>
    <dbReference type="NCBI Taxonomy" id="1116389"/>
    <lineage>
        <taxon>Bacteria</taxon>
        <taxon>Pseudomonadati</taxon>
        <taxon>Pseudomonadota</taxon>
        <taxon>Alphaproteobacteria</taxon>
        <taxon>Hyphomicrobiales</taxon>
        <taxon>Devosiaceae</taxon>
        <taxon>Devosia</taxon>
    </lineage>
</organism>
<feature type="transmembrane region" description="Helical" evidence="9">
    <location>
        <begin position="77"/>
        <end position="99"/>
    </location>
</feature>
<feature type="domain" description="ABC transmembrane type-1" evidence="10">
    <location>
        <begin position="73"/>
        <end position="259"/>
    </location>
</feature>
<evidence type="ECO:0000256" key="5">
    <source>
        <dbReference type="ARBA" id="ARBA00022856"/>
    </source>
</evidence>
<dbReference type="InterPro" id="IPR035906">
    <property type="entry name" value="MetI-like_sf"/>
</dbReference>
<gene>
    <name evidence="11" type="ORF">VW23_012920</name>
</gene>
<dbReference type="GO" id="GO:0005886">
    <property type="term" value="C:plasma membrane"/>
    <property type="evidence" value="ECO:0007669"/>
    <property type="project" value="UniProtKB-SubCell"/>
</dbReference>
<evidence type="ECO:0000256" key="1">
    <source>
        <dbReference type="ARBA" id="ARBA00004651"/>
    </source>
</evidence>
<dbReference type="RefSeq" id="WP_069908672.1">
    <property type="nucleotide sequence ID" value="NZ_LAJE02000086.1"/>
</dbReference>